<sequence>MTKWASRLPTSRQLAFRLLASRLLSSRLPTSRQLAGLLFLCLGILGDVPVARAGFDVTDVPPFPSTSRPRFQVNAANYLGEKGAPEVVLAFRIPYSELFFAEKTDTFGATYYEAEFDLIMLLSDGKRQVGGDLWNEVIRVESEAETESRKRWHRRIVRIPAEKGRLTAEVSIHERESGRASGTSWEIDVPDYEDERISLSSLWVVDCEKDGDSDEFPPRSWLLESRFGEPLGSICVRGEVYRNDLPGPVSLRWRVLDARQEKVHEDRLSFDGGERVPFRFQPNLQDLWLGNYLLEVEVEAGGKKAKRKFAFQMDETTVSLTNDMEQSLDLVRLIATKAEINALEDAPEEARAEAWTKFWDERDPTPGTPDNEFKNSFFQRVRYANENYGVLEPGWRSDRGRIYIKYGQPEQVESRPSRVDGLAVEVWTYIDLGLRFVFVDYDGFGRYELYQPGRS</sequence>
<name>A0A956ND07_UNCEI</name>
<evidence type="ECO:0000313" key="3">
    <source>
        <dbReference type="Proteomes" id="UP000739538"/>
    </source>
</evidence>
<dbReference type="AlphaFoldDB" id="A0A956ND07"/>
<reference evidence="2" key="1">
    <citation type="submission" date="2020-04" db="EMBL/GenBank/DDBJ databases">
        <authorList>
            <person name="Zhang T."/>
        </authorList>
    </citation>
    <scope>NUCLEOTIDE SEQUENCE</scope>
    <source>
        <strain evidence="2">HKST-UBA02</strain>
    </source>
</reference>
<evidence type="ECO:0000313" key="2">
    <source>
        <dbReference type="EMBL" id="MCA9756939.1"/>
    </source>
</evidence>
<gene>
    <name evidence="2" type="ORF">KDA27_14130</name>
</gene>
<evidence type="ECO:0000259" key="1">
    <source>
        <dbReference type="Pfam" id="PF20094"/>
    </source>
</evidence>
<dbReference type="EMBL" id="JAGQHS010000073">
    <property type="protein sequence ID" value="MCA9756939.1"/>
    <property type="molecule type" value="Genomic_DNA"/>
</dbReference>
<dbReference type="NCBIfam" id="TIGR04514">
    <property type="entry name" value="GWxTD_dom"/>
    <property type="match status" value="1"/>
</dbReference>
<dbReference type="Proteomes" id="UP000739538">
    <property type="component" value="Unassembled WGS sequence"/>
</dbReference>
<dbReference type="Pfam" id="PF20094">
    <property type="entry name" value="GWxTD_dom"/>
    <property type="match status" value="1"/>
</dbReference>
<dbReference type="InterPro" id="IPR030959">
    <property type="entry name" value="GWxTD_dom"/>
</dbReference>
<comment type="caution">
    <text evidence="2">The sequence shown here is derived from an EMBL/GenBank/DDBJ whole genome shotgun (WGS) entry which is preliminary data.</text>
</comment>
<reference evidence="2" key="2">
    <citation type="journal article" date="2021" name="Microbiome">
        <title>Successional dynamics and alternative stable states in a saline activated sludge microbial community over 9 years.</title>
        <authorList>
            <person name="Wang Y."/>
            <person name="Ye J."/>
            <person name="Ju F."/>
            <person name="Liu L."/>
            <person name="Boyd J.A."/>
            <person name="Deng Y."/>
            <person name="Parks D.H."/>
            <person name="Jiang X."/>
            <person name="Yin X."/>
            <person name="Woodcroft B.J."/>
            <person name="Tyson G.W."/>
            <person name="Hugenholtz P."/>
            <person name="Polz M.F."/>
            <person name="Zhang T."/>
        </authorList>
    </citation>
    <scope>NUCLEOTIDE SEQUENCE</scope>
    <source>
        <strain evidence="2">HKST-UBA02</strain>
    </source>
</reference>
<proteinExistence type="predicted"/>
<organism evidence="2 3">
    <name type="scientific">Eiseniibacteriota bacterium</name>
    <dbReference type="NCBI Taxonomy" id="2212470"/>
    <lineage>
        <taxon>Bacteria</taxon>
        <taxon>Candidatus Eiseniibacteriota</taxon>
    </lineage>
</organism>
<accession>A0A956ND07</accession>
<protein>
    <submittedName>
        <fullName evidence="2">GWxTD domain-containing protein</fullName>
    </submittedName>
</protein>
<feature type="domain" description="GWxTD" evidence="1">
    <location>
        <begin position="306"/>
        <end position="430"/>
    </location>
</feature>